<protein>
    <submittedName>
        <fullName evidence="2">Uncharacterized protein</fullName>
    </submittedName>
</protein>
<dbReference type="VEuPathDB" id="CryptoDB:Cvel_21290"/>
<gene>
    <name evidence="2" type="ORF">Cvel_21290</name>
</gene>
<accession>A0A0G4GCJ1</accession>
<dbReference type="AlphaFoldDB" id="A0A0G4GCJ1"/>
<proteinExistence type="predicted"/>
<name>A0A0G4GCJ1_9ALVE</name>
<sequence length="135" mass="15099">MLISFFMMERYFHRVQANGGALLHFPGNTWLKQELDGIREVKGCLHQVVSLESTAKDSEKPSVTCEGSADDEKRHSEGANKKAILMVVTKIAKVAGPPTTPFDFVDIIKNITQLEAAFTEEAIVRMNQNFMETLI</sequence>
<dbReference type="EMBL" id="CDMZ01001085">
    <property type="protein sequence ID" value="CEM26991.1"/>
    <property type="molecule type" value="Genomic_DNA"/>
</dbReference>
<evidence type="ECO:0000256" key="1">
    <source>
        <dbReference type="SAM" id="MobiDB-lite"/>
    </source>
</evidence>
<evidence type="ECO:0000313" key="2">
    <source>
        <dbReference type="EMBL" id="CEM26991.1"/>
    </source>
</evidence>
<reference evidence="2" key="1">
    <citation type="submission" date="2014-11" db="EMBL/GenBank/DDBJ databases">
        <authorList>
            <person name="Otto D Thomas"/>
            <person name="Naeem Raeece"/>
        </authorList>
    </citation>
    <scope>NUCLEOTIDE SEQUENCE</scope>
</reference>
<organism evidence="2">
    <name type="scientific">Chromera velia CCMP2878</name>
    <dbReference type="NCBI Taxonomy" id="1169474"/>
    <lineage>
        <taxon>Eukaryota</taxon>
        <taxon>Sar</taxon>
        <taxon>Alveolata</taxon>
        <taxon>Colpodellida</taxon>
        <taxon>Chromeraceae</taxon>
        <taxon>Chromera</taxon>
    </lineage>
</organism>
<feature type="region of interest" description="Disordered" evidence="1">
    <location>
        <begin position="56"/>
        <end position="77"/>
    </location>
</feature>